<evidence type="ECO:0000256" key="6">
    <source>
        <dbReference type="ARBA" id="ARBA00023004"/>
    </source>
</evidence>
<evidence type="ECO:0000256" key="7">
    <source>
        <dbReference type="ARBA" id="ARBA00023033"/>
    </source>
</evidence>
<dbReference type="GO" id="GO:0005506">
    <property type="term" value="F:iron ion binding"/>
    <property type="evidence" value="ECO:0007669"/>
    <property type="project" value="InterPro"/>
</dbReference>
<sequence length="702" mass="78934">MQVLSKCSFGLGQGWTDIRLSLSAVGGISGPECSRSPSSLPRQQSAMPSIPPGIRYISKHLPRLLSPALLTYASIHVLQAFDIQLPFPSWIACLLSGPLVLTLIVQRRDWLDARAAAKNGATMGPVLPGWIGGVQMFFVKMIDMYPAEGMSIVLAKDAYTTRVRLLFQNRTITADPHNIKTVLATDFNSFEKGSEFQEVLGPLLGTGVFAADGDMWKFHRAMTRPFFHRERISDFELFDHHAENAIGQFKARLREGHPADFQDMVSRFTMDAATTFLFGTNVNTLEAGLPYPFYAPAAEPAAAGKSHPSSAFAAAFQQAQIIASARNRLGEHWPLQEFWVDTMEEPMSVVRAYLDPILREAIEKKRRSGSFEKADVNGDREVQEGETLLEHLVNYTEDHTILRDEILNITTAGRDTTACLLTFTVYMLAEHPEVLSKLRQEIMDSVGPTRAPTFDDFRNMKYLRAVLNETLRLYPPVPFNVRTARRPALFRSSPDGPPIHVPTGTRVVFTPIVMHRRKDLWGPDALKFDPARFLDERVHKYLTPNPFIFLPFNAGPRICLGQQFAYHEASFFLVRLLQSFSEISLAPAAQPPATRPPASWKTDDESGWKKEEKIWPRSHLTLYVNVGHISFASTASCLIDFNFRADCGLPCARRRQIKQQLRLQEALEYFFTENTYPPLSFNSSKILVTSSNRTSTCPTFVT</sequence>
<keyword evidence="10" id="KW-1185">Reference proteome</keyword>
<keyword evidence="3 8" id="KW-0349">Heme</keyword>
<organism evidence="9 10">
    <name type="scientific">Mycena citricolor</name>
    <dbReference type="NCBI Taxonomy" id="2018698"/>
    <lineage>
        <taxon>Eukaryota</taxon>
        <taxon>Fungi</taxon>
        <taxon>Dikarya</taxon>
        <taxon>Basidiomycota</taxon>
        <taxon>Agaricomycotina</taxon>
        <taxon>Agaricomycetes</taxon>
        <taxon>Agaricomycetidae</taxon>
        <taxon>Agaricales</taxon>
        <taxon>Marasmiineae</taxon>
        <taxon>Mycenaceae</taxon>
        <taxon>Mycena</taxon>
    </lineage>
</organism>
<dbReference type="InterPro" id="IPR001128">
    <property type="entry name" value="Cyt_P450"/>
</dbReference>
<dbReference type="InterPro" id="IPR047146">
    <property type="entry name" value="Cyt_P450_E_CYP52_fungi"/>
</dbReference>
<feature type="binding site" description="axial binding residue" evidence="8">
    <location>
        <position position="559"/>
    </location>
    <ligand>
        <name>heme</name>
        <dbReference type="ChEBI" id="CHEBI:30413"/>
    </ligand>
    <ligandPart>
        <name>Fe</name>
        <dbReference type="ChEBI" id="CHEBI:18248"/>
    </ligandPart>
</feature>
<dbReference type="CDD" id="cd11063">
    <property type="entry name" value="CYP52"/>
    <property type="match status" value="1"/>
</dbReference>
<dbReference type="EMBL" id="CAVNYO010000403">
    <property type="protein sequence ID" value="CAK5274577.1"/>
    <property type="molecule type" value="Genomic_DNA"/>
</dbReference>
<dbReference type="SUPFAM" id="SSF48264">
    <property type="entry name" value="Cytochrome P450"/>
    <property type="match status" value="1"/>
</dbReference>
<reference evidence="9" key="1">
    <citation type="submission" date="2023-11" db="EMBL/GenBank/DDBJ databases">
        <authorList>
            <person name="De Vega J J."/>
            <person name="De Vega J J."/>
        </authorList>
    </citation>
    <scope>NUCLEOTIDE SEQUENCE</scope>
</reference>
<dbReference type="InterPro" id="IPR036396">
    <property type="entry name" value="Cyt_P450_sf"/>
</dbReference>
<protein>
    <recommendedName>
        <fullName evidence="11">Cytochrome P450</fullName>
    </recommendedName>
</protein>
<dbReference type="PRINTS" id="PR00463">
    <property type="entry name" value="EP450I"/>
</dbReference>
<dbReference type="PANTHER" id="PTHR24287:SF1">
    <property type="entry name" value="P450, PUTATIVE (EUROFUNG)-RELATED"/>
    <property type="match status" value="1"/>
</dbReference>
<evidence type="ECO:0000256" key="3">
    <source>
        <dbReference type="ARBA" id="ARBA00022617"/>
    </source>
</evidence>
<dbReference type="PANTHER" id="PTHR24287">
    <property type="entry name" value="P450, PUTATIVE (EUROFUNG)-RELATED"/>
    <property type="match status" value="1"/>
</dbReference>
<accession>A0AAD2HI91</accession>
<evidence type="ECO:0000256" key="5">
    <source>
        <dbReference type="ARBA" id="ARBA00023002"/>
    </source>
</evidence>
<dbReference type="GO" id="GO:0020037">
    <property type="term" value="F:heme binding"/>
    <property type="evidence" value="ECO:0007669"/>
    <property type="project" value="InterPro"/>
</dbReference>
<evidence type="ECO:0000256" key="1">
    <source>
        <dbReference type="ARBA" id="ARBA00001971"/>
    </source>
</evidence>
<evidence type="ECO:0000256" key="2">
    <source>
        <dbReference type="ARBA" id="ARBA00010617"/>
    </source>
</evidence>
<dbReference type="Proteomes" id="UP001295794">
    <property type="component" value="Unassembled WGS sequence"/>
</dbReference>
<dbReference type="InterPro" id="IPR002401">
    <property type="entry name" value="Cyt_P450_E_grp-I"/>
</dbReference>
<dbReference type="AlphaFoldDB" id="A0AAD2HI91"/>
<evidence type="ECO:0000313" key="9">
    <source>
        <dbReference type="EMBL" id="CAK5274577.1"/>
    </source>
</evidence>
<dbReference type="PRINTS" id="PR00385">
    <property type="entry name" value="P450"/>
</dbReference>
<dbReference type="PROSITE" id="PS00086">
    <property type="entry name" value="CYTOCHROME_P450"/>
    <property type="match status" value="1"/>
</dbReference>
<keyword evidence="5" id="KW-0560">Oxidoreductase</keyword>
<keyword evidence="4 8" id="KW-0479">Metal-binding</keyword>
<dbReference type="Pfam" id="PF00067">
    <property type="entry name" value="p450"/>
    <property type="match status" value="1"/>
</dbReference>
<keyword evidence="6 8" id="KW-0408">Iron</keyword>
<dbReference type="InterPro" id="IPR017972">
    <property type="entry name" value="Cyt_P450_CS"/>
</dbReference>
<comment type="caution">
    <text evidence="9">The sequence shown here is derived from an EMBL/GenBank/DDBJ whole genome shotgun (WGS) entry which is preliminary data.</text>
</comment>
<comment type="cofactor">
    <cofactor evidence="1 8">
        <name>heme</name>
        <dbReference type="ChEBI" id="CHEBI:30413"/>
    </cofactor>
</comment>
<proteinExistence type="inferred from homology"/>
<evidence type="ECO:0000256" key="4">
    <source>
        <dbReference type="ARBA" id="ARBA00022723"/>
    </source>
</evidence>
<evidence type="ECO:0000313" key="10">
    <source>
        <dbReference type="Proteomes" id="UP001295794"/>
    </source>
</evidence>
<dbReference type="GO" id="GO:0016705">
    <property type="term" value="F:oxidoreductase activity, acting on paired donors, with incorporation or reduction of molecular oxygen"/>
    <property type="evidence" value="ECO:0007669"/>
    <property type="project" value="InterPro"/>
</dbReference>
<dbReference type="GO" id="GO:0004497">
    <property type="term" value="F:monooxygenase activity"/>
    <property type="evidence" value="ECO:0007669"/>
    <property type="project" value="UniProtKB-KW"/>
</dbReference>
<dbReference type="Gene3D" id="1.10.630.10">
    <property type="entry name" value="Cytochrome P450"/>
    <property type="match status" value="1"/>
</dbReference>
<comment type="similarity">
    <text evidence="2">Belongs to the cytochrome P450 family.</text>
</comment>
<evidence type="ECO:0000256" key="8">
    <source>
        <dbReference type="PIRSR" id="PIRSR602401-1"/>
    </source>
</evidence>
<keyword evidence="7" id="KW-0503">Monooxygenase</keyword>
<name>A0AAD2HI91_9AGAR</name>
<gene>
    <name evidence="9" type="ORF">MYCIT1_LOCUS21822</name>
</gene>
<evidence type="ECO:0008006" key="11">
    <source>
        <dbReference type="Google" id="ProtNLM"/>
    </source>
</evidence>